<evidence type="ECO:0000256" key="2">
    <source>
        <dbReference type="ARBA" id="ARBA00022857"/>
    </source>
</evidence>
<gene>
    <name evidence="5" type="ORF">PHYBLDRAFT_124486</name>
</gene>
<dbReference type="InterPro" id="IPR002347">
    <property type="entry name" value="SDR_fam"/>
</dbReference>
<evidence type="ECO:0000256" key="4">
    <source>
        <dbReference type="RuleBase" id="RU000363"/>
    </source>
</evidence>
<dbReference type="PANTHER" id="PTHR43544">
    <property type="entry name" value="SHORT-CHAIN DEHYDROGENASE/REDUCTASE"/>
    <property type="match status" value="1"/>
</dbReference>
<organism evidence="5 6">
    <name type="scientific">Phycomyces blakesleeanus (strain ATCC 8743b / DSM 1359 / FGSC 10004 / NBRC 33097 / NRRL 1555)</name>
    <dbReference type="NCBI Taxonomy" id="763407"/>
    <lineage>
        <taxon>Eukaryota</taxon>
        <taxon>Fungi</taxon>
        <taxon>Fungi incertae sedis</taxon>
        <taxon>Mucoromycota</taxon>
        <taxon>Mucoromycotina</taxon>
        <taxon>Mucoromycetes</taxon>
        <taxon>Mucorales</taxon>
        <taxon>Phycomycetaceae</taxon>
        <taxon>Phycomyces</taxon>
    </lineage>
</organism>
<dbReference type="GeneID" id="28989901"/>
<evidence type="ECO:0000256" key="3">
    <source>
        <dbReference type="ARBA" id="ARBA00023002"/>
    </source>
</evidence>
<evidence type="ECO:0000313" key="5">
    <source>
        <dbReference type="EMBL" id="OAD74246.1"/>
    </source>
</evidence>
<dbReference type="SUPFAM" id="SSF51735">
    <property type="entry name" value="NAD(P)-binding Rossmann-fold domains"/>
    <property type="match status" value="1"/>
</dbReference>
<keyword evidence="2" id="KW-0521">NADP</keyword>
<keyword evidence="6" id="KW-1185">Reference proteome</keyword>
<evidence type="ECO:0008006" key="7">
    <source>
        <dbReference type="Google" id="ProtNLM"/>
    </source>
</evidence>
<dbReference type="GO" id="GO:0005737">
    <property type="term" value="C:cytoplasm"/>
    <property type="evidence" value="ECO:0007669"/>
    <property type="project" value="TreeGrafter"/>
</dbReference>
<name>A0A162PUW8_PHYB8</name>
<dbReference type="GO" id="GO:0016491">
    <property type="term" value="F:oxidoreductase activity"/>
    <property type="evidence" value="ECO:0007669"/>
    <property type="project" value="UniProtKB-KW"/>
</dbReference>
<dbReference type="PANTHER" id="PTHR43544:SF7">
    <property type="entry name" value="NADB-LER2"/>
    <property type="match status" value="1"/>
</dbReference>
<accession>A0A162PUW8</accession>
<dbReference type="EMBL" id="KV440979">
    <property type="protein sequence ID" value="OAD74246.1"/>
    <property type="molecule type" value="Genomic_DNA"/>
</dbReference>
<sequence>MTLTYLVTGASRGIGLEFVKQLASAGNTVIATARNIEASSGLKALAQDNVILTTLDTGDSESIKKAVEFVSKVAPNGIDVLINNAGATGDMSLDVLNCTPEDYRKAFEINVIGTSSVTQAMLPLLRLGKTRKIVNLCSVLGSIERTENGNAWGFGMSYAVSKAAEGMLTKGFSCALKDEDFTIVAVHPGWVITDMGGKNGELTTTQSVEGMLNCVYKMTTKDNGTFFDYAGTILPW</sequence>
<dbReference type="AlphaFoldDB" id="A0A162PUW8"/>
<dbReference type="RefSeq" id="XP_018292286.1">
    <property type="nucleotide sequence ID" value="XM_018428995.1"/>
</dbReference>
<dbReference type="Gene3D" id="3.40.50.720">
    <property type="entry name" value="NAD(P)-binding Rossmann-like Domain"/>
    <property type="match status" value="1"/>
</dbReference>
<protein>
    <recommendedName>
        <fullName evidence="7">NAD(P)-binding protein</fullName>
    </recommendedName>
</protein>
<dbReference type="VEuPathDB" id="FungiDB:PHYBLDRAFT_124486"/>
<dbReference type="FunCoup" id="A0A162PUW8">
    <property type="interactions" value="127"/>
</dbReference>
<dbReference type="Pfam" id="PF00106">
    <property type="entry name" value="adh_short"/>
    <property type="match status" value="1"/>
</dbReference>
<dbReference type="Proteomes" id="UP000077315">
    <property type="component" value="Unassembled WGS sequence"/>
</dbReference>
<dbReference type="InterPro" id="IPR051468">
    <property type="entry name" value="Fungal_SecMetab_SDRs"/>
</dbReference>
<dbReference type="CDD" id="cd05325">
    <property type="entry name" value="carb_red_sniffer_like_SDR_c"/>
    <property type="match status" value="1"/>
</dbReference>
<dbReference type="PRINTS" id="PR00081">
    <property type="entry name" value="GDHRDH"/>
</dbReference>
<comment type="similarity">
    <text evidence="1 4">Belongs to the short-chain dehydrogenases/reductases (SDR) family.</text>
</comment>
<evidence type="ECO:0000313" key="6">
    <source>
        <dbReference type="Proteomes" id="UP000077315"/>
    </source>
</evidence>
<dbReference type="InParanoid" id="A0A162PUW8"/>
<dbReference type="InterPro" id="IPR036291">
    <property type="entry name" value="NAD(P)-bd_dom_sf"/>
</dbReference>
<reference evidence="6" key="1">
    <citation type="submission" date="2015-06" db="EMBL/GenBank/DDBJ databases">
        <title>Expansion of signal transduction pathways in fungi by whole-genome duplication.</title>
        <authorList>
            <consortium name="DOE Joint Genome Institute"/>
            <person name="Corrochano L.M."/>
            <person name="Kuo A."/>
            <person name="Marcet-Houben M."/>
            <person name="Polaino S."/>
            <person name="Salamov A."/>
            <person name="Villalobos J.M."/>
            <person name="Alvarez M.I."/>
            <person name="Avalos J."/>
            <person name="Benito E.P."/>
            <person name="Benoit I."/>
            <person name="Burger G."/>
            <person name="Camino L.P."/>
            <person name="Canovas D."/>
            <person name="Cerda-Olmedo E."/>
            <person name="Cheng J.-F."/>
            <person name="Dominguez A."/>
            <person name="Elias M."/>
            <person name="Eslava A.P."/>
            <person name="Glaser F."/>
            <person name="Grimwood J."/>
            <person name="Gutierrez G."/>
            <person name="Heitman J."/>
            <person name="Henrissat B."/>
            <person name="Iturriaga E.A."/>
            <person name="Lang B.F."/>
            <person name="Lavin J.L."/>
            <person name="Lee S."/>
            <person name="Li W."/>
            <person name="Lindquist E."/>
            <person name="Lopez-Garcia S."/>
            <person name="Luque E.M."/>
            <person name="Marcos A.T."/>
            <person name="Martin J."/>
            <person name="McCluskey K."/>
            <person name="Medina H.R."/>
            <person name="Miralles-Duran A."/>
            <person name="Miyazaki A."/>
            <person name="Munoz-Torres E."/>
            <person name="Oguiza J.A."/>
            <person name="Ohm R."/>
            <person name="Olmedo M."/>
            <person name="Orejas M."/>
            <person name="Ortiz-Castellanos L."/>
            <person name="Pisabarro A.G."/>
            <person name="Rodriguez-Romero J."/>
            <person name="Ruiz-Herrera J."/>
            <person name="Ruiz-Vazquez R."/>
            <person name="Sanz C."/>
            <person name="Schackwitz W."/>
            <person name="Schmutz J."/>
            <person name="Shahriari M."/>
            <person name="Shelest E."/>
            <person name="Silva-Franco F."/>
            <person name="Soanes D."/>
            <person name="Syed K."/>
            <person name="Tagua V.G."/>
            <person name="Talbot N.J."/>
            <person name="Thon M."/>
            <person name="De vries R.P."/>
            <person name="Wiebenga A."/>
            <person name="Yadav J.S."/>
            <person name="Braun E.L."/>
            <person name="Baker S."/>
            <person name="Garre V."/>
            <person name="Horwitz B."/>
            <person name="Torres-Martinez S."/>
            <person name="Idnurm A."/>
            <person name="Herrera-Estrella A."/>
            <person name="Gabaldon T."/>
            <person name="Grigoriev I.V."/>
        </authorList>
    </citation>
    <scope>NUCLEOTIDE SEQUENCE [LARGE SCALE GENOMIC DNA]</scope>
    <source>
        <strain evidence="6">NRRL 1555(-)</strain>
    </source>
</reference>
<dbReference type="OrthoDB" id="9876299at2759"/>
<proteinExistence type="inferred from homology"/>
<keyword evidence="3" id="KW-0560">Oxidoreductase</keyword>
<evidence type="ECO:0000256" key="1">
    <source>
        <dbReference type="ARBA" id="ARBA00006484"/>
    </source>
</evidence>
<dbReference type="PRINTS" id="PR00080">
    <property type="entry name" value="SDRFAMILY"/>
</dbReference>